<dbReference type="InterPro" id="IPR049080">
    <property type="entry name" value="MOV-10-like_beta-barrel"/>
</dbReference>
<evidence type="ECO:0000313" key="4">
    <source>
        <dbReference type="EMBL" id="KAK9275441.1"/>
    </source>
</evidence>
<name>A0AAP0WQM3_LIQFO</name>
<evidence type="ECO:0000256" key="2">
    <source>
        <dbReference type="SAM" id="SignalP"/>
    </source>
</evidence>
<reference evidence="4 5" key="1">
    <citation type="journal article" date="2024" name="Plant J.">
        <title>Genome sequences and population genomics reveal climatic adaptation and genomic divergence between two closely related sweetgum species.</title>
        <authorList>
            <person name="Xu W.Q."/>
            <person name="Ren C.Q."/>
            <person name="Zhang X.Y."/>
            <person name="Comes H.P."/>
            <person name="Liu X.H."/>
            <person name="Li Y.G."/>
            <person name="Kettle C.J."/>
            <person name="Jalonen R."/>
            <person name="Gaisberger H."/>
            <person name="Ma Y.Z."/>
            <person name="Qiu Y.X."/>
        </authorList>
    </citation>
    <scope>NUCLEOTIDE SEQUENCE [LARGE SCALE GENOMIC DNA]</scope>
    <source>
        <strain evidence="4">Hangzhou</strain>
    </source>
</reference>
<feature type="region of interest" description="Disordered" evidence="1">
    <location>
        <begin position="47"/>
        <end position="130"/>
    </location>
</feature>
<feature type="compositionally biased region" description="Low complexity" evidence="1">
    <location>
        <begin position="59"/>
        <end position="84"/>
    </location>
</feature>
<feature type="chain" id="PRO_5043018141" description="Helicase MOV-10-like beta-barrel domain-containing protein" evidence="2">
    <location>
        <begin position="26"/>
        <end position="424"/>
    </location>
</feature>
<organism evidence="4 5">
    <name type="scientific">Liquidambar formosana</name>
    <name type="common">Formosan gum</name>
    <dbReference type="NCBI Taxonomy" id="63359"/>
    <lineage>
        <taxon>Eukaryota</taxon>
        <taxon>Viridiplantae</taxon>
        <taxon>Streptophyta</taxon>
        <taxon>Embryophyta</taxon>
        <taxon>Tracheophyta</taxon>
        <taxon>Spermatophyta</taxon>
        <taxon>Magnoliopsida</taxon>
        <taxon>eudicotyledons</taxon>
        <taxon>Gunneridae</taxon>
        <taxon>Pentapetalae</taxon>
        <taxon>Saxifragales</taxon>
        <taxon>Altingiaceae</taxon>
        <taxon>Liquidambar</taxon>
    </lineage>
</organism>
<dbReference type="EMBL" id="JBBPBK010000011">
    <property type="protein sequence ID" value="KAK9275441.1"/>
    <property type="molecule type" value="Genomic_DNA"/>
</dbReference>
<proteinExistence type="predicted"/>
<protein>
    <recommendedName>
        <fullName evidence="3">Helicase MOV-10-like beta-barrel domain-containing protein</fullName>
    </recommendedName>
</protein>
<feature type="compositionally biased region" description="Low complexity" evidence="1">
    <location>
        <begin position="97"/>
        <end position="112"/>
    </location>
</feature>
<evidence type="ECO:0000256" key="1">
    <source>
        <dbReference type="SAM" id="MobiDB-lite"/>
    </source>
</evidence>
<accession>A0AAP0WQM3</accession>
<keyword evidence="2" id="KW-0732">Signal</keyword>
<evidence type="ECO:0000259" key="3">
    <source>
        <dbReference type="Pfam" id="PF21634"/>
    </source>
</evidence>
<gene>
    <name evidence="4" type="ORF">L1049_022706</name>
</gene>
<dbReference type="Proteomes" id="UP001415857">
    <property type="component" value="Unassembled WGS sequence"/>
</dbReference>
<feature type="compositionally biased region" description="Pro residues" evidence="1">
    <location>
        <begin position="85"/>
        <end position="96"/>
    </location>
</feature>
<comment type="caution">
    <text evidence="4">The sequence shown here is derived from an EMBL/GenBank/DDBJ whole genome shotgun (WGS) entry which is preliminary data.</text>
</comment>
<evidence type="ECO:0000313" key="5">
    <source>
        <dbReference type="Proteomes" id="UP001415857"/>
    </source>
</evidence>
<keyword evidence="5" id="KW-1185">Reference proteome</keyword>
<sequence length="424" mass="47791">MSVFLEILRCILFVFFAMKLLRILCREEEHRDRRNVFQVKPLDPRTNKLSEQRVSQNLSSSSYYPSPSSSKPPQSSPKPSISSSKPPPSSPKPPPSSSISSLSSSGQSSSSVIPPPSSSKQILSPAPSSLTNQQAKSNYVLVQNATTPIYVIPKDIEDLIKKDIVPEVLKKPLSPSAYRDYFAALLYAEDFYIEKWNDFKLKNVTLELHEAAIYRKSNKERYLNGSDDKDDKTFVAFEMDSVPERRPFLLSRDFVFVQPCGRKVEPYKGVIYRVVRSTRVLVEFGEDFHSQHKGTLKYDVSFSFNRFCLKRAHQAVEAASDPSFCNFLFPNSVSRNSPLISPTSVSSNHELDFEPTSAMILSIKGPPPYVVEGQLSVTMPSETNARRGKRPIKNWIGCSRSSTPYLSNLSEMSDPCMCTYKQHV</sequence>
<dbReference type="Pfam" id="PF21634">
    <property type="entry name" value="MOV-10_beta-barrel"/>
    <property type="match status" value="1"/>
</dbReference>
<feature type="signal peptide" evidence="2">
    <location>
        <begin position="1"/>
        <end position="25"/>
    </location>
</feature>
<dbReference type="AlphaFoldDB" id="A0AAP0WQM3"/>
<feature type="domain" description="Helicase MOV-10-like beta-barrel" evidence="3">
    <location>
        <begin position="228"/>
        <end position="302"/>
    </location>
</feature>